<organism evidence="1 2">
    <name type="scientific">Adineta ricciae</name>
    <name type="common">Rotifer</name>
    <dbReference type="NCBI Taxonomy" id="249248"/>
    <lineage>
        <taxon>Eukaryota</taxon>
        <taxon>Metazoa</taxon>
        <taxon>Spiralia</taxon>
        <taxon>Gnathifera</taxon>
        <taxon>Rotifera</taxon>
        <taxon>Eurotatoria</taxon>
        <taxon>Bdelloidea</taxon>
        <taxon>Adinetida</taxon>
        <taxon>Adinetidae</taxon>
        <taxon>Adineta</taxon>
    </lineage>
</organism>
<dbReference type="EMBL" id="CAJNOJ010000426">
    <property type="protein sequence ID" value="CAF1444286.1"/>
    <property type="molecule type" value="Genomic_DNA"/>
</dbReference>
<dbReference type="InterPro" id="IPR037293">
    <property type="entry name" value="Gal_Oxidase_central_sf"/>
</dbReference>
<proteinExistence type="predicted"/>
<dbReference type="Gene3D" id="2.130.10.80">
    <property type="entry name" value="Galactose oxidase/kelch, beta-propeller"/>
    <property type="match status" value="1"/>
</dbReference>
<comment type="caution">
    <text evidence="1">The sequence shown here is derived from an EMBL/GenBank/DDBJ whole genome shotgun (WGS) entry which is preliminary data.</text>
</comment>
<sequence>MLIKRIILCAFILWILSVFAGFVFMFLSRNKESSTISIAFTAEATSVITTLSYDVNVSANDSLEVTNLSGLADQAVTTNLRVKRAAHASLLLPDGKVLVNGGFHETDTLRSTKIYDPPTDTWRDTGPVTEK</sequence>
<evidence type="ECO:0000313" key="2">
    <source>
        <dbReference type="Proteomes" id="UP000663852"/>
    </source>
</evidence>
<dbReference type="Proteomes" id="UP000663852">
    <property type="component" value="Unassembled WGS sequence"/>
</dbReference>
<dbReference type="AlphaFoldDB" id="A0A815P559"/>
<name>A0A815P559_ADIRI</name>
<evidence type="ECO:0000313" key="1">
    <source>
        <dbReference type="EMBL" id="CAF1444286.1"/>
    </source>
</evidence>
<protein>
    <submittedName>
        <fullName evidence="1">Uncharacterized protein</fullName>
    </submittedName>
</protein>
<reference evidence="1" key="1">
    <citation type="submission" date="2021-02" db="EMBL/GenBank/DDBJ databases">
        <authorList>
            <person name="Nowell W R."/>
        </authorList>
    </citation>
    <scope>NUCLEOTIDE SEQUENCE</scope>
</reference>
<dbReference type="SUPFAM" id="SSF117281">
    <property type="entry name" value="Kelch motif"/>
    <property type="match status" value="1"/>
</dbReference>
<dbReference type="InterPro" id="IPR015915">
    <property type="entry name" value="Kelch-typ_b-propeller"/>
</dbReference>
<gene>
    <name evidence="1" type="ORF">EDS130_LOCUS39092</name>
</gene>
<accession>A0A815P559</accession>